<feature type="domain" description="Aminotransferase class V" evidence="1">
    <location>
        <begin position="27"/>
        <end position="306"/>
    </location>
</feature>
<evidence type="ECO:0000313" key="3">
    <source>
        <dbReference type="Proteomes" id="UP001176521"/>
    </source>
</evidence>
<reference evidence="2" key="1">
    <citation type="journal article" date="2023" name="PhytoFront">
        <title>Draft Genome Resources of Seven Strains of Tilletia horrida, Causal Agent of Kernel Smut of Rice.</title>
        <authorList>
            <person name="Khanal S."/>
            <person name="Antony Babu S."/>
            <person name="Zhou X.G."/>
        </authorList>
    </citation>
    <scope>NUCLEOTIDE SEQUENCE</scope>
    <source>
        <strain evidence="2">TX3</strain>
    </source>
</reference>
<organism evidence="2 3">
    <name type="scientific">Tilletia horrida</name>
    <dbReference type="NCBI Taxonomy" id="155126"/>
    <lineage>
        <taxon>Eukaryota</taxon>
        <taxon>Fungi</taxon>
        <taxon>Dikarya</taxon>
        <taxon>Basidiomycota</taxon>
        <taxon>Ustilaginomycotina</taxon>
        <taxon>Exobasidiomycetes</taxon>
        <taxon>Tilletiales</taxon>
        <taxon>Tilletiaceae</taxon>
        <taxon>Tilletia</taxon>
    </lineage>
</organism>
<dbReference type="InterPro" id="IPR015421">
    <property type="entry name" value="PyrdxlP-dep_Trfase_major"/>
</dbReference>
<protein>
    <recommendedName>
        <fullName evidence="1">Aminotransferase class V domain-containing protein</fullName>
    </recommendedName>
</protein>
<evidence type="ECO:0000313" key="2">
    <source>
        <dbReference type="EMBL" id="KAK0534334.1"/>
    </source>
</evidence>
<dbReference type="Pfam" id="PF00266">
    <property type="entry name" value="Aminotran_5"/>
    <property type="match status" value="1"/>
</dbReference>
<sequence>MSSSASPIDAVRAAFPAVKKNPEYGGSQVLGTVAAKLSSYLLDSNVQMGNYPLAHAAKARVDAGYAASALLLGTDVDPDEVLFGASATQLVENLSRMIEQSIIDRHVWSKGDEIIISQADHETNRGAWKRLAERQGLVIKQWNVSPLPASASGHKEGSPYATHLDTAELAKLITDRTRLVCFTACSNLLGRFVDLPAAVSVVKERSGGKAWTCVDAVAYAPHRRVCPTALGVDFMFWSWYKVYGPHIGTMYLSRRAQTELLTRLNHHFLHTHAGTYPFQPSSPCYESIYALTAVVEYLVRLGQRSLGSEAAAAAEIDWVGALANKARAAALSKDIDAAYAWISTHESELLAKLMPALRALEAQDLISIVGDAQNSSESRAPTVAFVGVGQNAGKSEAIHARLTKSNKFGAQQGHMYAYDLVQALNLPIDDGVVRISLVHYNTITEAEAVAKAIEEAVRVP</sequence>
<keyword evidence="3" id="KW-1185">Reference proteome</keyword>
<dbReference type="Gene3D" id="3.90.1150.10">
    <property type="entry name" value="Aspartate Aminotransferase, domain 1"/>
    <property type="match status" value="1"/>
</dbReference>
<dbReference type="EMBL" id="JAPDMQ010000118">
    <property type="protein sequence ID" value="KAK0534334.1"/>
    <property type="molecule type" value="Genomic_DNA"/>
</dbReference>
<dbReference type="Gene3D" id="3.40.640.10">
    <property type="entry name" value="Type I PLP-dependent aspartate aminotransferase-like (Major domain)"/>
    <property type="match status" value="1"/>
</dbReference>
<dbReference type="InterPro" id="IPR015422">
    <property type="entry name" value="PyrdxlP-dep_Trfase_small"/>
</dbReference>
<gene>
    <name evidence="2" type="ORF">OC842_002674</name>
</gene>
<dbReference type="InterPro" id="IPR015424">
    <property type="entry name" value="PyrdxlP-dep_Trfase"/>
</dbReference>
<dbReference type="SUPFAM" id="SSF53383">
    <property type="entry name" value="PLP-dependent transferases"/>
    <property type="match status" value="1"/>
</dbReference>
<comment type="caution">
    <text evidence="2">The sequence shown here is derived from an EMBL/GenBank/DDBJ whole genome shotgun (WGS) entry which is preliminary data.</text>
</comment>
<dbReference type="InterPro" id="IPR000192">
    <property type="entry name" value="Aminotrans_V_dom"/>
</dbReference>
<name>A0AAN6GCQ7_9BASI</name>
<dbReference type="PANTHER" id="PTHR43586">
    <property type="entry name" value="CYSTEINE DESULFURASE"/>
    <property type="match status" value="1"/>
</dbReference>
<dbReference type="PANTHER" id="PTHR43586:SF21">
    <property type="entry name" value="PYRIDOXAL PHOSPHATE (PLP)-DEPENDENT ASPARTATE AMINOTRANSFERASE SUPERFAMILY"/>
    <property type="match status" value="1"/>
</dbReference>
<dbReference type="AlphaFoldDB" id="A0AAN6GCQ7"/>
<evidence type="ECO:0000259" key="1">
    <source>
        <dbReference type="Pfam" id="PF00266"/>
    </source>
</evidence>
<proteinExistence type="predicted"/>
<dbReference type="Proteomes" id="UP001176521">
    <property type="component" value="Unassembled WGS sequence"/>
</dbReference>
<accession>A0AAN6GCQ7</accession>